<evidence type="ECO:0008006" key="4">
    <source>
        <dbReference type="Google" id="ProtNLM"/>
    </source>
</evidence>
<dbReference type="Proteomes" id="UP000617531">
    <property type="component" value="Unassembled WGS sequence"/>
</dbReference>
<evidence type="ECO:0000313" key="3">
    <source>
        <dbReference type="Proteomes" id="UP000617531"/>
    </source>
</evidence>
<dbReference type="RefSeq" id="WP_191283909.1">
    <property type="nucleotide sequence ID" value="NZ_BNAI01000006.1"/>
</dbReference>
<sequence>MSLNIKNERTHALVRELATLRGVSQTDAVTEAVERRIAELRREAGVERKAERILRLAKEIRDLAPEGFMDPNELYDEETGLPK</sequence>
<keyword evidence="3" id="KW-1185">Reference proteome</keyword>
<evidence type="ECO:0000256" key="1">
    <source>
        <dbReference type="ARBA" id="ARBA00022649"/>
    </source>
</evidence>
<gene>
    <name evidence="2" type="ORF">GCM10011600_25460</name>
</gene>
<dbReference type="AlphaFoldDB" id="A0A8J3GSH5"/>
<keyword evidence="1" id="KW-1277">Toxin-antitoxin system</keyword>
<dbReference type="InterPro" id="IPR011660">
    <property type="entry name" value="VapB-like"/>
</dbReference>
<reference evidence="2" key="2">
    <citation type="submission" date="2020-09" db="EMBL/GenBank/DDBJ databases">
        <authorList>
            <person name="Sun Q."/>
            <person name="Zhou Y."/>
        </authorList>
    </citation>
    <scope>NUCLEOTIDE SEQUENCE</scope>
    <source>
        <strain evidence="2">CGMCC 1.16548</strain>
    </source>
</reference>
<dbReference type="Pfam" id="PF07704">
    <property type="entry name" value="PSK_trans_fac"/>
    <property type="match status" value="1"/>
</dbReference>
<reference evidence="2" key="1">
    <citation type="journal article" date="2014" name="Int. J. Syst. Evol. Microbiol.">
        <title>Complete genome sequence of Corynebacterium casei LMG S-19264T (=DSM 44701T), isolated from a smear-ripened cheese.</title>
        <authorList>
            <consortium name="US DOE Joint Genome Institute (JGI-PGF)"/>
            <person name="Walter F."/>
            <person name="Albersmeier A."/>
            <person name="Kalinowski J."/>
            <person name="Ruckert C."/>
        </authorList>
    </citation>
    <scope>NUCLEOTIDE SEQUENCE</scope>
    <source>
        <strain evidence="2">CGMCC 1.16548</strain>
    </source>
</reference>
<organism evidence="2 3">
    <name type="scientific">Pseudolysinimonas yzui</name>
    <dbReference type="NCBI Taxonomy" id="2708254"/>
    <lineage>
        <taxon>Bacteria</taxon>
        <taxon>Bacillati</taxon>
        <taxon>Actinomycetota</taxon>
        <taxon>Actinomycetes</taxon>
        <taxon>Micrococcales</taxon>
        <taxon>Microbacteriaceae</taxon>
        <taxon>Pseudolysinimonas</taxon>
    </lineage>
</organism>
<protein>
    <recommendedName>
        <fullName evidence="4">Transcription factor</fullName>
    </recommendedName>
</protein>
<dbReference type="EMBL" id="BNAI01000006">
    <property type="protein sequence ID" value="GHF23153.1"/>
    <property type="molecule type" value="Genomic_DNA"/>
</dbReference>
<comment type="caution">
    <text evidence="2">The sequence shown here is derived from an EMBL/GenBank/DDBJ whole genome shotgun (WGS) entry which is preliminary data.</text>
</comment>
<evidence type="ECO:0000313" key="2">
    <source>
        <dbReference type="EMBL" id="GHF23153.1"/>
    </source>
</evidence>
<proteinExistence type="predicted"/>
<name>A0A8J3GSH5_9MICO</name>
<accession>A0A8J3GSH5</accession>